<dbReference type="OrthoDB" id="417697at2759"/>
<proteinExistence type="predicted"/>
<name>A0A4U0WED5_9PEZI</name>
<comment type="caution">
    <text evidence="2">The sequence shown here is derived from an EMBL/GenBank/DDBJ whole genome shotgun (WGS) entry which is preliminary data.</text>
</comment>
<protein>
    <submittedName>
        <fullName evidence="2">Uncharacterized protein</fullName>
    </submittedName>
</protein>
<organism evidence="2 3">
    <name type="scientific">Cryomyces minteri</name>
    <dbReference type="NCBI Taxonomy" id="331657"/>
    <lineage>
        <taxon>Eukaryota</taxon>
        <taxon>Fungi</taxon>
        <taxon>Dikarya</taxon>
        <taxon>Ascomycota</taxon>
        <taxon>Pezizomycotina</taxon>
        <taxon>Dothideomycetes</taxon>
        <taxon>Dothideomycetes incertae sedis</taxon>
        <taxon>Cryomyces</taxon>
    </lineage>
</organism>
<gene>
    <name evidence="2" type="ORF">B0A49_12545</name>
</gene>
<evidence type="ECO:0000313" key="3">
    <source>
        <dbReference type="Proteomes" id="UP000308768"/>
    </source>
</evidence>
<dbReference type="AlphaFoldDB" id="A0A4U0WED5"/>
<accession>A0A4U0WED5</accession>
<sequence length="71" mass="7774">MASGNAPRSKGTRQQLTKGMEHMRSVVTVPVDANTTTDSDESNAYGVPSTFAPIRKPAQRPQNELKRTDPF</sequence>
<reference evidence="2 3" key="1">
    <citation type="submission" date="2017-03" db="EMBL/GenBank/DDBJ databases">
        <title>Genomes of endolithic fungi from Antarctica.</title>
        <authorList>
            <person name="Coleine C."/>
            <person name="Masonjones S."/>
            <person name="Stajich J.E."/>
        </authorList>
    </citation>
    <scope>NUCLEOTIDE SEQUENCE [LARGE SCALE GENOMIC DNA]</scope>
    <source>
        <strain evidence="2 3">CCFEE 5187</strain>
    </source>
</reference>
<evidence type="ECO:0000256" key="1">
    <source>
        <dbReference type="SAM" id="MobiDB-lite"/>
    </source>
</evidence>
<evidence type="ECO:0000313" key="2">
    <source>
        <dbReference type="EMBL" id="TKA59785.1"/>
    </source>
</evidence>
<keyword evidence="3" id="KW-1185">Reference proteome</keyword>
<dbReference type="Proteomes" id="UP000308768">
    <property type="component" value="Unassembled WGS sequence"/>
</dbReference>
<dbReference type="EMBL" id="NAJN01001947">
    <property type="protein sequence ID" value="TKA59785.1"/>
    <property type="molecule type" value="Genomic_DNA"/>
</dbReference>
<feature type="non-terminal residue" evidence="2">
    <location>
        <position position="71"/>
    </location>
</feature>
<feature type="region of interest" description="Disordered" evidence="1">
    <location>
        <begin position="1"/>
        <end position="71"/>
    </location>
</feature>